<reference evidence="8" key="1">
    <citation type="submission" date="2022-07" db="EMBL/GenBank/DDBJ databases">
        <title>Phylogenomic reconstructions and comparative analyses of Kickxellomycotina fungi.</title>
        <authorList>
            <person name="Reynolds N.K."/>
            <person name="Stajich J.E."/>
            <person name="Barry K."/>
            <person name="Grigoriev I.V."/>
            <person name="Crous P."/>
            <person name="Smith M.E."/>
        </authorList>
    </citation>
    <scope>NUCLEOTIDE SEQUENCE</scope>
    <source>
        <strain evidence="8">BCRC 34489</strain>
    </source>
</reference>
<dbReference type="GO" id="GO:0030692">
    <property type="term" value="C:Noc4p-Nop14p complex"/>
    <property type="evidence" value="ECO:0007669"/>
    <property type="project" value="TreeGrafter"/>
</dbReference>
<dbReference type="AlphaFoldDB" id="A0A9W8H935"/>
<feature type="compositionally biased region" description="Polar residues" evidence="7">
    <location>
        <begin position="1"/>
        <end position="15"/>
    </location>
</feature>
<keyword evidence="5" id="KW-0539">Nucleus</keyword>
<comment type="function">
    <text evidence="6">Involved in nucleolar processing of pre-18S ribosomal RNA. Has a role in the nuclear export of 40S pre-ribosomal subunit to the cytoplasm.</text>
</comment>
<feature type="region of interest" description="Disordered" evidence="7">
    <location>
        <begin position="1"/>
        <end position="56"/>
    </location>
</feature>
<evidence type="ECO:0000256" key="4">
    <source>
        <dbReference type="ARBA" id="ARBA00022552"/>
    </source>
</evidence>
<feature type="region of interest" description="Disordered" evidence="7">
    <location>
        <begin position="227"/>
        <end position="250"/>
    </location>
</feature>
<dbReference type="EMBL" id="JANBUM010000435">
    <property type="protein sequence ID" value="KAJ2777185.1"/>
    <property type="molecule type" value="Genomic_DNA"/>
</dbReference>
<organism evidence="8 9">
    <name type="scientific">Coemansia interrupta</name>
    <dbReference type="NCBI Taxonomy" id="1126814"/>
    <lineage>
        <taxon>Eukaryota</taxon>
        <taxon>Fungi</taxon>
        <taxon>Fungi incertae sedis</taxon>
        <taxon>Zoopagomycota</taxon>
        <taxon>Kickxellomycotina</taxon>
        <taxon>Kickxellomycetes</taxon>
        <taxon>Kickxellales</taxon>
        <taxon>Kickxellaceae</taxon>
        <taxon>Coemansia</taxon>
    </lineage>
</organism>
<evidence type="ECO:0000256" key="5">
    <source>
        <dbReference type="ARBA" id="ARBA00023242"/>
    </source>
</evidence>
<feature type="compositionally biased region" description="Basic and acidic residues" evidence="7">
    <location>
        <begin position="348"/>
        <end position="362"/>
    </location>
</feature>
<feature type="compositionally biased region" description="Acidic residues" evidence="7">
    <location>
        <begin position="394"/>
        <end position="425"/>
    </location>
</feature>
<feature type="compositionally biased region" description="Basic and acidic residues" evidence="7">
    <location>
        <begin position="235"/>
        <end position="250"/>
    </location>
</feature>
<keyword evidence="9" id="KW-1185">Reference proteome</keyword>
<gene>
    <name evidence="8" type="primary">NOP14</name>
    <name evidence="8" type="ORF">GGI15_004588</name>
</gene>
<dbReference type="InterPro" id="IPR007276">
    <property type="entry name" value="Nop14"/>
</dbReference>
<feature type="compositionally biased region" description="Acidic residues" evidence="7">
    <location>
        <begin position="337"/>
        <end position="347"/>
    </location>
</feature>
<evidence type="ECO:0000256" key="1">
    <source>
        <dbReference type="ARBA" id="ARBA00004604"/>
    </source>
</evidence>
<dbReference type="OrthoDB" id="441771at2759"/>
<evidence type="ECO:0000256" key="7">
    <source>
        <dbReference type="SAM" id="MobiDB-lite"/>
    </source>
</evidence>
<keyword evidence="4" id="KW-0698">rRNA processing</keyword>
<dbReference type="GO" id="GO:0030490">
    <property type="term" value="P:maturation of SSU-rRNA"/>
    <property type="evidence" value="ECO:0007669"/>
    <property type="project" value="TreeGrafter"/>
</dbReference>
<protein>
    <submittedName>
        <fullName evidence="8">Nucleolar complex protein 14</fullName>
    </submittedName>
</protein>
<dbReference type="PANTHER" id="PTHR23183">
    <property type="entry name" value="NOP14"/>
    <property type="match status" value="1"/>
</dbReference>
<evidence type="ECO:0000256" key="2">
    <source>
        <dbReference type="ARBA" id="ARBA00007466"/>
    </source>
</evidence>
<dbReference type="Proteomes" id="UP001140172">
    <property type="component" value="Unassembled WGS sequence"/>
</dbReference>
<proteinExistence type="inferred from homology"/>
<keyword evidence="3" id="KW-0690">Ribosome biogenesis</keyword>
<comment type="subcellular location">
    <subcellularLocation>
        <location evidence="1">Nucleus</location>
        <location evidence="1">Nucleolus</location>
    </subcellularLocation>
</comment>
<comment type="similarity">
    <text evidence="2">Belongs to the NOP14 family.</text>
</comment>
<dbReference type="Pfam" id="PF04147">
    <property type="entry name" value="Nop14"/>
    <property type="match status" value="1"/>
</dbReference>
<evidence type="ECO:0000313" key="9">
    <source>
        <dbReference type="Proteomes" id="UP001140172"/>
    </source>
</evidence>
<feature type="compositionally biased region" description="Basic and acidic residues" evidence="7">
    <location>
        <begin position="297"/>
        <end position="323"/>
    </location>
</feature>
<evidence type="ECO:0000256" key="3">
    <source>
        <dbReference type="ARBA" id="ARBA00022517"/>
    </source>
</evidence>
<comment type="caution">
    <text evidence="8">The sequence shown here is derived from an EMBL/GenBank/DDBJ whole genome shotgun (WGS) entry which is preliminary data.</text>
</comment>
<dbReference type="GO" id="GO:0032040">
    <property type="term" value="C:small-subunit processome"/>
    <property type="evidence" value="ECO:0007669"/>
    <property type="project" value="InterPro"/>
</dbReference>
<feature type="non-terminal residue" evidence="8">
    <location>
        <position position="425"/>
    </location>
</feature>
<evidence type="ECO:0000313" key="8">
    <source>
        <dbReference type="EMBL" id="KAJ2777185.1"/>
    </source>
</evidence>
<accession>A0A9W8H935</accession>
<evidence type="ECO:0000256" key="6">
    <source>
        <dbReference type="ARBA" id="ARBA00024695"/>
    </source>
</evidence>
<feature type="region of interest" description="Disordered" evidence="7">
    <location>
        <begin position="297"/>
        <end position="425"/>
    </location>
</feature>
<name>A0A9W8H935_9FUNG</name>
<sequence length="425" mass="47588">MVAHQISSAKGQKQSALKKLRTALSSAGLTGPKAQVSKRDKKRGVRKPSNIKTAERRHKLRQIQNALNPFEMKQNRKHLDVLGLKRKDDEVNVAVARQRALERRRTTIGEERRSRHRVGGVVDRRIGENDPTMDPEEKMLRRFTAERQRRGERFNLEESDVEGEITALTHYGQAIDEMDDLDLGGTDDEDDGVIAGETVGAAHFGGFEEAADGRKKTKAEVMQELIAKSKRHKQERQLAKEQDDDLRRELDGDFEDVRALLFADADDKPMMKAAAGGPEGAADRAYDAVVRELVFEQRARPQDRLKTEEEQAREEMERLERAERHRRRRMEGLDSGTEQDSDDDDDDGMRAYKAESKRRPVADDLGDDFAPAGDEDDEGARGVSLGAGLQAVGSEDESDDGSDESDDDSEEDGSDESEEDGSDES</sequence>
<dbReference type="PANTHER" id="PTHR23183:SF0">
    <property type="entry name" value="NUCLEOLAR PROTEIN 14"/>
    <property type="match status" value="1"/>
</dbReference>